<reference evidence="7" key="1">
    <citation type="submission" date="2020-07" db="EMBL/GenBank/DDBJ databases">
        <title>Ethylene signaling mediates host invasion by parasitic plants.</title>
        <authorList>
            <person name="Yoshida S."/>
        </authorList>
    </citation>
    <scope>NUCLEOTIDE SEQUENCE</scope>
    <source>
        <strain evidence="7">Okayama</strain>
    </source>
</reference>
<keyword evidence="3 6" id="KW-0713">Self-incompatibility</keyword>
<dbReference type="InterPro" id="IPR010264">
    <property type="entry name" value="Self-incomp_S1"/>
</dbReference>
<keyword evidence="4 6" id="KW-0964">Secreted</keyword>
<evidence type="ECO:0000256" key="3">
    <source>
        <dbReference type="ARBA" id="ARBA00022471"/>
    </source>
</evidence>
<dbReference type="OrthoDB" id="876876at2759"/>
<evidence type="ECO:0000256" key="6">
    <source>
        <dbReference type="RuleBase" id="RU367044"/>
    </source>
</evidence>
<dbReference type="Pfam" id="PF05938">
    <property type="entry name" value="Self-incomp_S1"/>
    <property type="match status" value="1"/>
</dbReference>
<comment type="caution">
    <text evidence="7">The sequence shown here is derived from an EMBL/GenBank/DDBJ whole genome shotgun (WGS) entry which is preliminary data.</text>
</comment>
<comment type="similarity">
    <text evidence="2 6">Belongs to the plant self-incompatibility (S1) protein family.</text>
</comment>
<feature type="signal peptide" evidence="6">
    <location>
        <begin position="1"/>
        <end position="25"/>
    </location>
</feature>
<evidence type="ECO:0000313" key="8">
    <source>
        <dbReference type="Proteomes" id="UP000653305"/>
    </source>
</evidence>
<keyword evidence="5 6" id="KW-0732">Signal</keyword>
<dbReference type="GO" id="GO:0005576">
    <property type="term" value="C:extracellular region"/>
    <property type="evidence" value="ECO:0007669"/>
    <property type="project" value="UniProtKB-SubCell"/>
</dbReference>
<evidence type="ECO:0000256" key="5">
    <source>
        <dbReference type="ARBA" id="ARBA00022729"/>
    </source>
</evidence>
<evidence type="ECO:0000256" key="4">
    <source>
        <dbReference type="ARBA" id="ARBA00022525"/>
    </source>
</evidence>
<organism evidence="7 8">
    <name type="scientific">Phtheirospermum japonicum</name>
    <dbReference type="NCBI Taxonomy" id="374723"/>
    <lineage>
        <taxon>Eukaryota</taxon>
        <taxon>Viridiplantae</taxon>
        <taxon>Streptophyta</taxon>
        <taxon>Embryophyta</taxon>
        <taxon>Tracheophyta</taxon>
        <taxon>Spermatophyta</taxon>
        <taxon>Magnoliopsida</taxon>
        <taxon>eudicotyledons</taxon>
        <taxon>Gunneridae</taxon>
        <taxon>Pentapetalae</taxon>
        <taxon>asterids</taxon>
        <taxon>lamiids</taxon>
        <taxon>Lamiales</taxon>
        <taxon>Orobanchaceae</taxon>
        <taxon>Orobanchaceae incertae sedis</taxon>
        <taxon>Phtheirospermum</taxon>
    </lineage>
</organism>
<dbReference type="GO" id="GO:0060320">
    <property type="term" value="P:rejection of self pollen"/>
    <property type="evidence" value="ECO:0007669"/>
    <property type="project" value="UniProtKB-KW"/>
</dbReference>
<gene>
    <name evidence="7" type="ORF">PHJA_001373200</name>
</gene>
<sequence>MAYTRFKNFYIIIILSLYLINSNQAQLFKKHHVSIYNDLPQNPKPLFVRSQFKKDDLGLRTLSPGQGFKWSFNENLIVTTLFFCHFSWESQQTTFDVFNANWGQLFRIYIYVVKIDGFYENIDANTDHKTNFKKIRTW</sequence>
<dbReference type="EMBL" id="BMAC01000275">
    <property type="protein sequence ID" value="GFP92291.1"/>
    <property type="molecule type" value="Genomic_DNA"/>
</dbReference>
<name>A0A830CDE5_9LAMI</name>
<evidence type="ECO:0000256" key="2">
    <source>
        <dbReference type="ARBA" id="ARBA00005581"/>
    </source>
</evidence>
<proteinExistence type="inferred from homology"/>
<accession>A0A830CDE5</accession>
<dbReference type="Proteomes" id="UP000653305">
    <property type="component" value="Unassembled WGS sequence"/>
</dbReference>
<comment type="subcellular location">
    <subcellularLocation>
        <location evidence="1 6">Secreted</location>
    </subcellularLocation>
</comment>
<keyword evidence="8" id="KW-1185">Reference proteome</keyword>
<evidence type="ECO:0000313" key="7">
    <source>
        <dbReference type="EMBL" id="GFP92291.1"/>
    </source>
</evidence>
<dbReference type="AlphaFoldDB" id="A0A830CDE5"/>
<dbReference type="PANTHER" id="PTHR31232:SF156">
    <property type="entry name" value="PLANT SELF-INCOMPATIBILITY PROTEIN S1 FAMILY-RELATED"/>
    <property type="match status" value="1"/>
</dbReference>
<dbReference type="PANTHER" id="PTHR31232">
    <property type="match status" value="1"/>
</dbReference>
<feature type="chain" id="PRO_5033102005" description="S-protein homolog" evidence="6">
    <location>
        <begin position="26"/>
        <end position="138"/>
    </location>
</feature>
<protein>
    <recommendedName>
        <fullName evidence="6">S-protein homolog</fullName>
    </recommendedName>
</protein>
<evidence type="ECO:0000256" key="1">
    <source>
        <dbReference type="ARBA" id="ARBA00004613"/>
    </source>
</evidence>